<gene>
    <name evidence="2" type="ORF">L3049_20500</name>
</gene>
<evidence type="ECO:0000313" key="3">
    <source>
        <dbReference type="Proteomes" id="UP001528920"/>
    </source>
</evidence>
<dbReference type="InterPro" id="IPR036691">
    <property type="entry name" value="Endo/exonu/phosph_ase_sf"/>
</dbReference>
<name>A0ABT5VY90_9BACT</name>
<dbReference type="SUPFAM" id="SSF56219">
    <property type="entry name" value="DNase I-like"/>
    <property type="match status" value="1"/>
</dbReference>
<dbReference type="GO" id="GO:0004519">
    <property type="term" value="F:endonuclease activity"/>
    <property type="evidence" value="ECO:0007669"/>
    <property type="project" value="UniProtKB-KW"/>
</dbReference>
<dbReference type="InterPro" id="IPR005135">
    <property type="entry name" value="Endo/exonuclease/phosphatase"/>
</dbReference>
<evidence type="ECO:0000313" key="2">
    <source>
        <dbReference type="EMBL" id="MDE5420380.1"/>
    </source>
</evidence>
<reference evidence="2 3" key="1">
    <citation type="submission" date="2022-01" db="EMBL/GenBank/DDBJ databases">
        <title>Labilibaculum sp. nov, a marine bacterium isolated from Antarctica.</title>
        <authorList>
            <person name="Dai W."/>
        </authorList>
    </citation>
    <scope>NUCLEOTIDE SEQUENCE [LARGE SCALE GENOMIC DNA]</scope>
    <source>
        <strain evidence="2 3">DW002</strain>
    </source>
</reference>
<proteinExistence type="predicted"/>
<dbReference type="PANTHER" id="PTHR41349">
    <property type="match status" value="1"/>
</dbReference>
<keyword evidence="2" id="KW-0255">Endonuclease</keyword>
<dbReference type="RefSeq" id="WP_275111711.1">
    <property type="nucleotide sequence ID" value="NZ_JAKJSC010000010.1"/>
</dbReference>
<feature type="domain" description="Endonuclease/exonuclease/phosphatase" evidence="1">
    <location>
        <begin position="28"/>
        <end position="333"/>
    </location>
</feature>
<keyword evidence="3" id="KW-1185">Reference proteome</keyword>
<dbReference type="PANTHER" id="PTHR41349:SF1">
    <property type="entry name" value="PROTEIN CBG08683"/>
    <property type="match status" value="1"/>
</dbReference>
<sequence length="345" mass="39131">MNKIFTLLLLVLIVASCMEKKEVELRVLQFNIWQEGTKVDNGYNAIIDEIVSTKADLIALSEVRNYDGSNLATRLVASLKEKGFTYYSQKSQDTGILSKYPIVNQEALYPVKDDHGSITKALIDVNGTTIAFYSAHLDYLNCALYLPRGYDGSTWEKLDAPITDLNAIKEANLASKRDDAIRVFIADAKKEEKKGRLIILGGDFNEPSHRDWVNENRNKYDHNGAVIDWHNTIELEKAGYTDTYREIFPNPISHPGFTYPADNPLVDLNKLAWSPEADDRDRIDFIFYKPDVKLELKEVSIHGPNGSVARNKRIVETTQDPFILPLDVWPTDHKAVLAVFNLKKQ</sequence>
<evidence type="ECO:0000259" key="1">
    <source>
        <dbReference type="Pfam" id="PF03372"/>
    </source>
</evidence>
<dbReference type="Proteomes" id="UP001528920">
    <property type="component" value="Unassembled WGS sequence"/>
</dbReference>
<keyword evidence="2" id="KW-0378">Hydrolase</keyword>
<dbReference type="EMBL" id="JAKJSC010000010">
    <property type="protein sequence ID" value="MDE5420380.1"/>
    <property type="molecule type" value="Genomic_DNA"/>
</dbReference>
<comment type="caution">
    <text evidence="2">The sequence shown here is derived from an EMBL/GenBank/DDBJ whole genome shotgun (WGS) entry which is preliminary data.</text>
</comment>
<organism evidence="2 3">
    <name type="scientific">Paralabilibaculum antarcticum</name>
    <dbReference type="NCBI Taxonomy" id="2912572"/>
    <lineage>
        <taxon>Bacteria</taxon>
        <taxon>Pseudomonadati</taxon>
        <taxon>Bacteroidota</taxon>
        <taxon>Bacteroidia</taxon>
        <taxon>Marinilabiliales</taxon>
        <taxon>Marinifilaceae</taxon>
        <taxon>Paralabilibaculum</taxon>
    </lineage>
</organism>
<keyword evidence="2" id="KW-0540">Nuclease</keyword>
<accession>A0ABT5VY90</accession>
<dbReference type="Gene3D" id="3.60.10.10">
    <property type="entry name" value="Endonuclease/exonuclease/phosphatase"/>
    <property type="match status" value="1"/>
</dbReference>
<protein>
    <submittedName>
        <fullName evidence="2">Endonuclease/exonuclease/phosphatase family protein</fullName>
    </submittedName>
</protein>
<dbReference type="PROSITE" id="PS51257">
    <property type="entry name" value="PROKAR_LIPOPROTEIN"/>
    <property type="match status" value="1"/>
</dbReference>
<dbReference type="Pfam" id="PF03372">
    <property type="entry name" value="Exo_endo_phos"/>
    <property type="match status" value="1"/>
</dbReference>